<evidence type="ECO:0000256" key="4">
    <source>
        <dbReference type="ARBA" id="ARBA00047761"/>
    </source>
</evidence>
<comment type="caution">
    <text evidence="7">The sequence shown here is derived from an EMBL/GenBank/DDBJ whole genome shotgun (WGS) entry which is preliminary data.</text>
</comment>
<dbReference type="SUPFAM" id="SSF81606">
    <property type="entry name" value="PP2C-like"/>
    <property type="match status" value="1"/>
</dbReference>
<dbReference type="PROSITE" id="PS51746">
    <property type="entry name" value="PPM_2"/>
    <property type="match status" value="1"/>
</dbReference>
<dbReference type="InterPro" id="IPR036457">
    <property type="entry name" value="PPM-type-like_dom_sf"/>
</dbReference>
<comment type="catalytic activity">
    <reaction evidence="5">
        <text>O-phospho-L-threonyl-[protein] + H2O = L-threonyl-[protein] + phosphate</text>
        <dbReference type="Rhea" id="RHEA:47004"/>
        <dbReference type="Rhea" id="RHEA-COMP:11060"/>
        <dbReference type="Rhea" id="RHEA-COMP:11605"/>
        <dbReference type="ChEBI" id="CHEBI:15377"/>
        <dbReference type="ChEBI" id="CHEBI:30013"/>
        <dbReference type="ChEBI" id="CHEBI:43474"/>
        <dbReference type="ChEBI" id="CHEBI:61977"/>
        <dbReference type="EC" id="3.1.3.16"/>
    </reaction>
</comment>
<organism evidence="7 8">
    <name type="scientific">Rhynchospora breviuscula</name>
    <dbReference type="NCBI Taxonomy" id="2022672"/>
    <lineage>
        <taxon>Eukaryota</taxon>
        <taxon>Viridiplantae</taxon>
        <taxon>Streptophyta</taxon>
        <taxon>Embryophyta</taxon>
        <taxon>Tracheophyta</taxon>
        <taxon>Spermatophyta</taxon>
        <taxon>Magnoliopsida</taxon>
        <taxon>Liliopsida</taxon>
        <taxon>Poales</taxon>
        <taxon>Cyperaceae</taxon>
        <taxon>Cyperoideae</taxon>
        <taxon>Rhynchosporeae</taxon>
        <taxon>Rhynchospora</taxon>
    </lineage>
</organism>
<dbReference type="CDD" id="cd00143">
    <property type="entry name" value="PP2Cc"/>
    <property type="match status" value="1"/>
</dbReference>
<dbReference type="InterPro" id="IPR001932">
    <property type="entry name" value="PPM-type_phosphatase-like_dom"/>
</dbReference>
<dbReference type="EC" id="3.1.3.16" evidence="1"/>
<evidence type="ECO:0000313" key="8">
    <source>
        <dbReference type="Proteomes" id="UP001151287"/>
    </source>
</evidence>
<dbReference type="Gene3D" id="3.60.40.10">
    <property type="entry name" value="PPM-type phosphatase domain"/>
    <property type="match status" value="1"/>
</dbReference>
<protein>
    <recommendedName>
        <fullName evidence="1">protein-serine/threonine phosphatase</fullName>
        <ecNumber evidence="1">3.1.3.16</ecNumber>
    </recommendedName>
</protein>
<dbReference type="Proteomes" id="UP001151287">
    <property type="component" value="Unassembled WGS sequence"/>
</dbReference>
<keyword evidence="8" id="KW-1185">Reference proteome</keyword>
<dbReference type="PANTHER" id="PTHR13832:SF228">
    <property type="entry name" value="PROTEIN PHOSPHATASE 2C 23-RELATED"/>
    <property type="match status" value="1"/>
</dbReference>
<proteinExistence type="predicted"/>
<dbReference type="OrthoDB" id="420076at2759"/>
<evidence type="ECO:0000313" key="7">
    <source>
        <dbReference type="EMBL" id="KAJ1695447.1"/>
    </source>
</evidence>
<evidence type="ECO:0000256" key="2">
    <source>
        <dbReference type="ARBA" id="ARBA00022801"/>
    </source>
</evidence>
<name>A0A9Q0CK40_9POAL</name>
<reference evidence="7" key="1">
    <citation type="journal article" date="2022" name="Cell">
        <title>Repeat-based holocentromeres influence genome architecture and karyotype evolution.</title>
        <authorList>
            <person name="Hofstatter P.G."/>
            <person name="Thangavel G."/>
            <person name="Lux T."/>
            <person name="Neumann P."/>
            <person name="Vondrak T."/>
            <person name="Novak P."/>
            <person name="Zhang M."/>
            <person name="Costa L."/>
            <person name="Castellani M."/>
            <person name="Scott A."/>
            <person name="Toegelov H."/>
            <person name="Fuchs J."/>
            <person name="Mata-Sucre Y."/>
            <person name="Dias Y."/>
            <person name="Vanzela A.L.L."/>
            <person name="Huettel B."/>
            <person name="Almeida C.C.S."/>
            <person name="Simkova H."/>
            <person name="Souza G."/>
            <person name="Pedrosa-Harand A."/>
            <person name="Macas J."/>
            <person name="Mayer K.F.X."/>
            <person name="Houben A."/>
            <person name="Marques A."/>
        </authorList>
    </citation>
    <scope>NUCLEOTIDE SEQUENCE</scope>
    <source>
        <strain evidence="7">RhyBre1mFocal</strain>
    </source>
</reference>
<accession>A0A9Q0CK40</accession>
<evidence type="ECO:0000256" key="3">
    <source>
        <dbReference type="ARBA" id="ARBA00022912"/>
    </source>
</evidence>
<evidence type="ECO:0000259" key="6">
    <source>
        <dbReference type="PROSITE" id="PS51746"/>
    </source>
</evidence>
<feature type="domain" description="PPM-type phosphatase" evidence="6">
    <location>
        <begin position="186"/>
        <end position="525"/>
    </location>
</feature>
<dbReference type="GO" id="GO:0004722">
    <property type="term" value="F:protein serine/threonine phosphatase activity"/>
    <property type="evidence" value="ECO:0007669"/>
    <property type="project" value="UniProtKB-EC"/>
</dbReference>
<comment type="catalytic activity">
    <reaction evidence="4">
        <text>O-phospho-L-seryl-[protein] + H2O = L-seryl-[protein] + phosphate</text>
        <dbReference type="Rhea" id="RHEA:20629"/>
        <dbReference type="Rhea" id="RHEA-COMP:9863"/>
        <dbReference type="Rhea" id="RHEA-COMP:11604"/>
        <dbReference type="ChEBI" id="CHEBI:15377"/>
        <dbReference type="ChEBI" id="CHEBI:29999"/>
        <dbReference type="ChEBI" id="CHEBI:43474"/>
        <dbReference type="ChEBI" id="CHEBI:83421"/>
        <dbReference type="EC" id="3.1.3.16"/>
    </reaction>
</comment>
<keyword evidence="3" id="KW-0904">Protein phosphatase</keyword>
<gene>
    <name evidence="7" type="ORF">LUZ63_012145</name>
</gene>
<evidence type="ECO:0000256" key="5">
    <source>
        <dbReference type="ARBA" id="ARBA00048336"/>
    </source>
</evidence>
<dbReference type="InterPro" id="IPR015655">
    <property type="entry name" value="PP2C"/>
</dbReference>
<dbReference type="EMBL" id="JAMQYH010000003">
    <property type="protein sequence ID" value="KAJ1695447.1"/>
    <property type="molecule type" value="Genomic_DNA"/>
</dbReference>
<sequence>MGNTVVKLTPCLAGGVADDNAPQSLTLCQMPTVAGIPDSFDQEGIGQTISFKRDDSDDPNSVPFQTIHCVSLGANQIAPSSIMNDYSFSSSSSFDRSSSFSSFALHPSSSSFSSSDPSYSGILVRSDSTTMLREMQAARDRRNQEKLENPSLGRRLINSLTSRLKKYTGGVVCGSYTGTVHQGTCDEGKSDAGVVHRAQGKAGEDRVQMVYSEEHQLLFVGIYDGFNGPDAPDFLLANLYEAILLELEGIQWEKQDHQQVLGAMSRALRRTDEEYLNMADENPELAMIGSCVLVMLMKGEDLYLMNVGDSRAVLAQKAEPDLSGVLGKADEDLERFKVEMMRQLEAYERDKLSGLVAVQLTMDHSAAFFQEVRRIRSEHLDDPCPVTRGRVKGNLKVTRAFGAGFLKQPKWNNLLLEVYKVDYIGNSPYINCNPYLRHHKLGPRDRFLILSSDGLYDHFKNDEVVAQVEMFTSMHPEADPAHHLAELILQSAATKAKKDVNDLIGLPQGERRKYHDDVSIVIISLDGKIWKSSPRLDEISNQEVLLNC</sequence>
<dbReference type="PANTHER" id="PTHR13832">
    <property type="entry name" value="PROTEIN PHOSPHATASE 2C"/>
    <property type="match status" value="1"/>
</dbReference>
<dbReference type="AlphaFoldDB" id="A0A9Q0CK40"/>
<evidence type="ECO:0000256" key="1">
    <source>
        <dbReference type="ARBA" id="ARBA00013081"/>
    </source>
</evidence>
<dbReference type="SMART" id="SM00332">
    <property type="entry name" value="PP2Cc"/>
    <property type="match status" value="1"/>
</dbReference>
<keyword evidence="2" id="KW-0378">Hydrolase</keyword>
<dbReference type="Pfam" id="PF00481">
    <property type="entry name" value="PP2C"/>
    <property type="match status" value="1"/>
</dbReference>